<reference evidence="2 3" key="1">
    <citation type="submission" date="2019-07" db="EMBL/GenBank/DDBJ databases">
        <title>Whole genome shotgun sequence of Lactobacillus zymae NBRC 107157.</title>
        <authorList>
            <person name="Hosoyama A."/>
            <person name="Uohara A."/>
            <person name="Ohji S."/>
            <person name="Ichikawa N."/>
        </authorList>
    </citation>
    <scope>NUCLEOTIDE SEQUENCE [LARGE SCALE GENOMIC DNA]</scope>
    <source>
        <strain evidence="2 3">NBRC 107157</strain>
    </source>
</reference>
<proteinExistence type="predicted"/>
<keyword evidence="1" id="KW-0812">Transmembrane</keyword>
<feature type="transmembrane region" description="Helical" evidence="1">
    <location>
        <begin position="24"/>
        <end position="43"/>
    </location>
</feature>
<feature type="transmembrane region" description="Helical" evidence="1">
    <location>
        <begin position="166"/>
        <end position="186"/>
    </location>
</feature>
<feature type="transmembrane region" description="Helical" evidence="1">
    <location>
        <begin position="50"/>
        <end position="68"/>
    </location>
</feature>
<feature type="transmembrane region" description="Helical" evidence="1">
    <location>
        <begin position="299"/>
        <end position="321"/>
    </location>
</feature>
<feature type="transmembrane region" description="Helical" evidence="1">
    <location>
        <begin position="130"/>
        <end position="154"/>
    </location>
</feature>
<dbReference type="EMBL" id="BJZK01000005">
    <property type="protein sequence ID" value="GEO71560.1"/>
    <property type="molecule type" value="Genomic_DNA"/>
</dbReference>
<feature type="transmembrane region" description="Helical" evidence="1">
    <location>
        <begin position="396"/>
        <end position="423"/>
    </location>
</feature>
<sequence length="542" mass="59035">MTLTTRTGTGRLTRLGLRRDRFRLLIWVLVLAGLMAAVAVKFVDIYGTKAEIAGIVATLKSPAIVAMFGPFQLGKNATTAQIFANEMLLFMALIQVVMNLGLAVHATRYEEDQGLTELLRAHAIGPQTPLLAAASELTLVNLGIGVLYALGLNFATMPGATTQGNWVIGLGLATIGWLFGMLTLLLAQLADHAASATGMAYTLFGLSYLARMITDVQQPRLTWWSPLGWVEKLAPYHQPNWTPVLLSGLTGLICITLALWVAQHRDLGSGAIATRPGRRTASTWLRGPLSLLWRRQHNVFLGWFLGVVVLGAAYGTVFNTIGDILKTNPTMQQVFGKAVVHSANHSLLVNFSALLAIILAAVAVIPGLQLIFKLYGDETHGWLEALYARPLSRTRLFLSYVGPASLLSTLIFLGGWGGMVLTGNASLTHASDGITAFEFWQGFWGQLPVIGLFLALGILLVGVWPQGRTLAWLYLAYGFVSQYLGNLLQLPKWAKRLSPFGWAPSVPVHHVAWATFGWELGLAVLLGLIGWWGYTHRDLQQH</sequence>
<organism evidence="2 3">
    <name type="scientific">Levilactobacillus zymae</name>
    <dbReference type="NCBI Taxonomy" id="267363"/>
    <lineage>
        <taxon>Bacteria</taxon>
        <taxon>Bacillati</taxon>
        <taxon>Bacillota</taxon>
        <taxon>Bacilli</taxon>
        <taxon>Lactobacillales</taxon>
        <taxon>Lactobacillaceae</taxon>
        <taxon>Levilactobacillus</taxon>
    </lineage>
</organism>
<keyword evidence="1" id="KW-1133">Transmembrane helix</keyword>
<evidence type="ECO:0000313" key="2">
    <source>
        <dbReference type="EMBL" id="GEO71560.1"/>
    </source>
</evidence>
<keyword evidence="3" id="KW-1185">Reference proteome</keyword>
<keyword evidence="1" id="KW-0472">Membrane</keyword>
<gene>
    <name evidence="2" type="ORF">LZY01_07280</name>
</gene>
<evidence type="ECO:0000256" key="1">
    <source>
        <dbReference type="SAM" id="Phobius"/>
    </source>
</evidence>
<dbReference type="RefSeq" id="WP_057734133.1">
    <property type="nucleotide sequence ID" value="NZ_BJZK01000005.1"/>
</dbReference>
<feature type="transmembrane region" description="Helical" evidence="1">
    <location>
        <begin position="443"/>
        <end position="464"/>
    </location>
</feature>
<feature type="transmembrane region" description="Helical" evidence="1">
    <location>
        <begin position="510"/>
        <end position="534"/>
    </location>
</feature>
<protein>
    <submittedName>
        <fullName evidence="2">ABC transporter permease</fullName>
    </submittedName>
</protein>
<comment type="caution">
    <text evidence="2">The sequence shown here is derived from an EMBL/GenBank/DDBJ whole genome shotgun (WGS) entry which is preliminary data.</text>
</comment>
<feature type="transmembrane region" description="Helical" evidence="1">
    <location>
        <begin position="88"/>
        <end position="109"/>
    </location>
</feature>
<feature type="transmembrane region" description="Helical" evidence="1">
    <location>
        <begin position="241"/>
        <end position="262"/>
    </location>
</feature>
<name>A0ABQ0WUN9_9LACO</name>
<evidence type="ECO:0000313" key="3">
    <source>
        <dbReference type="Proteomes" id="UP000321794"/>
    </source>
</evidence>
<feature type="transmembrane region" description="Helical" evidence="1">
    <location>
        <begin position="471"/>
        <end position="490"/>
    </location>
</feature>
<accession>A0ABQ0WUN9</accession>
<dbReference type="Proteomes" id="UP000321794">
    <property type="component" value="Unassembled WGS sequence"/>
</dbReference>
<feature type="transmembrane region" description="Helical" evidence="1">
    <location>
        <begin position="351"/>
        <end position="375"/>
    </location>
</feature>